<organism evidence="1">
    <name type="scientific">Arundo donax</name>
    <name type="common">Giant reed</name>
    <name type="synonym">Donax arundinaceus</name>
    <dbReference type="NCBI Taxonomy" id="35708"/>
    <lineage>
        <taxon>Eukaryota</taxon>
        <taxon>Viridiplantae</taxon>
        <taxon>Streptophyta</taxon>
        <taxon>Embryophyta</taxon>
        <taxon>Tracheophyta</taxon>
        <taxon>Spermatophyta</taxon>
        <taxon>Magnoliopsida</taxon>
        <taxon>Liliopsida</taxon>
        <taxon>Poales</taxon>
        <taxon>Poaceae</taxon>
        <taxon>PACMAD clade</taxon>
        <taxon>Arundinoideae</taxon>
        <taxon>Arundineae</taxon>
        <taxon>Arundo</taxon>
    </lineage>
</organism>
<evidence type="ECO:0000313" key="1">
    <source>
        <dbReference type="EMBL" id="JAE03485.1"/>
    </source>
</evidence>
<dbReference type="EMBL" id="GBRH01194411">
    <property type="protein sequence ID" value="JAE03485.1"/>
    <property type="molecule type" value="Transcribed_RNA"/>
</dbReference>
<sequence length="53" mass="6161">MIIATSRTAGKKEPDLQEEITKFEHAYASDNDKYECMIQVRCQEPETKLWNGL</sequence>
<protein>
    <submittedName>
        <fullName evidence="1">Uncharacterized protein</fullName>
    </submittedName>
</protein>
<proteinExistence type="predicted"/>
<reference evidence="1" key="2">
    <citation type="journal article" date="2015" name="Data Brief">
        <title>Shoot transcriptome of the giant reed, Arundo donax.</title>
        <authorList>
            <person name="Barrero R.A."/>
            <person name="Guerrero F.D."/>
            <person name="Moolhuijzen P."/>
            <person name="Goolsby J.A."/>
            <person name="Tidwell J."/>
            <person name="Bellgard S.E."/>
            <person name="Bellgard M.I."/>
        </authorList>
    </citation>
    <scope>NUCLEOTIDE SEQUENCE</scope>
    <source>
        <tissue evidence="1">Shoot tissue taken approximately 20 cm above the soil surface</tissue>
    </source>
</reference>
<accession>A0A0A9ERW7</accession>
<name>A0A0A9ERW7_ARUDO</name>
<dbReference type="AlphaFoldDB" id="A0A0A9ERW7"/>
<reference evidence="1" key="1">
    <citation type="submission" date="2014-09" db="EMBL/GenBank/DDBJ databases">
        <authorList>
            <person name="Magalhaes I.L.F."/>
            <person name="Oliveira U."/>
            <person name="Santos F.R."/>
            <person name="Vidigal T.H.D.A."/>
            <person name="Brescovit A.D."/>
            <person name="Santos A.J."/>
        </authorList>
    </citation>
    <scope>NUCLEOTIDE SEQUENCE</scope>
    <source>
        <tissue evidence="1">Shoot tissue taken approximately 20 cm above the soil surface</tissue>
    </source>
</reference>